<evidence type="ECO:0000313" key="7">
    <source>
        <dbReference type="EMBL" id="MVX56882.1"/>
    </source>
</evidence>
<dbReference type="EMBL" id="WSRP01000017">
    <property type="protein sequence ID" value="MVX56882.1"/>
    <property type="molecule type" value="Genomic_DNA"/>
</dbReference>
<dbReference type="RefSeq" id="WP_160335312.1">
    <property type="nucleotide sequence ID" value="NZ_CALPCR010000017.1"/>
</dbReference>
<protein>
    <submittedName>
        <fullName evidence="7">LysR family transcriptional regulator</fullName>
    </submittedName>
</protein>
<dbReference type="PANTHER" id="PTHR30118">
    <property type="entry name" value="HTH-TYPE TRANSCRIPTIONAL REGULATOR LEUO-RELATED"/>
    <property type="match status" value="1"/>
</dbReference>
<organism evidence="7 8">
    <name type="scientific">Parasutterella muris</name>
    <dbReference type="NCBI Taxonomy" id="2565572"/>
    <lineage>
        <taxon>Bacteria</taxon>
        <taxon>Pseudomonadati</taxon>
        <taxon>Pseudomonadota</taxon>
        <taxon>Betaproteobacteria</taxon>
        <taxon>Burkholderiales</taxon>
        <taxon>Sutterellaceae</taxon>
        <taxon>Parasutterella</taxon>
    </lineage>
</organism>
<dbReference type="InterPro" id="IPR050389">
    <property type="entry name" value="LysR-type_TF"/>
</dbReference>
<evidence type="ECO:0000256" key="2">
    <source>
        <dbReference type="ARBA" id="ARBA00023015"/>
    </source>
</evidence>
<dbReference type="SUPFAM" id="SSF53850">
    <property type="entry name" value="Periplasmic binding protein-like II"/>
    <property type="match status" value="1"/>
</dbReference>
<gene>
    <name evidence="7" type="ORF">E5987_06630</name>
</gene>
<dbReference type="GO" id="GO:0006355">
    <property type="term" value="P:regulation of DNA-templated transcription"/>
    <property type="evidence" value="ECO:0007669"/>
    <property type="project" value="TreeGrafter"/>
</dbReference>
<name>A0A6L6YJ36_9BURK</name>
<comment type="caution">
    <text evidence="7">The sequence shown here is derived from an EMBL/GenBank/DDBJ whole genome shotgun (WGS) entry which is preliminary data.</text>
</comment>
<feature type="region of interest" description="Disordered" evidence="5">
    <location>
        <begin position="311"/>
        <end position="330"/>
    </location>
</feature>
<comment type="similarity">
    <text evidence="1">Belongs to the LysR transcriptional regulatory family.</text>
</comment>
<dbReference type="Proteomes" id="UP000472580">
    <property type="component" value="Unassembled WGS sequence"/>
</dbReference>
<keyword evidence="8" id="KW-1185">Reference proteome</keyword>
<accession>A0A6L6YJ36</accession>
<feature type="domain" description="LysR substrate-binding" evidence="6">
    <location>
        <begin position="95"/>
        <end position="300"/>
    </location>
</feature>
<evidence type="ECO:0000256" key="4">
    <source>
        <dbReference type="ARBA" id="ARBA00023163"/>
    </source>
</evidence>
<evidence type="ECO:0000256" key="5">
    <source>
        <dbReference type="SAM" id="MobiDB-lite"/>
    </source>
</evidence>
<evidence type="ECO:0000256" key="1">
    <source>
        <dbReference type="ARBA" id="ARBA00009437"/>
    </source>
</evidence>
<feature type="compositionally biased region" description="Basic residues" evidence="5">
    <location>
        <begin position="321"/>
        <end position="330"/>
    </location>
</feature>
<dbReference type="AlphaFoldDB" id="A0A6L6YJ36"/>
<keyword evidence="4" id="KW-0804">Transcription</keyword>
<evidence type="ECO:0000313" key="8">
    <source>
        <dbReference type="Proteomes" id="UP000472580"/>
    </source>
</evidence>
<reference evidence="7 8" key="1">
    <citation type="submission" date="2019-12" db="EMBL/GenBank/DDBJ databases">
        <title>Microbes associate with the intestines of laboratory mice.</title>
        <authorList>
            <person name="Navarre W."/>
            <person name="Wong E."/>
        </authorList>
    </citation>
    <scope>NUCLEOTIDE SEQUENCE [LARGE SCALE GENOMIC DNA]</scope>
    <source>
        <strain evidence="7 8">NM82_D38</strain>
    </source>
</reference>
<dbReference type="Gene3D" id="3.40.190.10">
    <property type="entry name" value="Periplasmic binding protein-like II"/>
    <property type="match status" value="2"/>
</dbReference>
<proteinExistence type="inferred from homology"/>
<dbReference type="GO" id="GO:0003677">
    <property type="term" value="F:DNA binding"/>
    <property type="evidence" value="ECO:0007669"/>
    <property type="project" value="UniProtKB-KW"/>
</dbReference>
<dbReference type="Pfam" id="PF03466">
    <property type="entry name" value="LysR_substrate"/>
    <property type="match status" value="1"/>
</dbReference>
<dbReference type="PANTHER" id="PTHR30118:SF15">
    <property type="entry name" value="TRANSCRIPTIONAL REGULATORY PROTEIN"/>
    <property type="match status" value="1"/>
</dbReference>
<sequence length="330" mass="37639">MSDVLKLSLEDISFLMELEKSGVVLKAGSVFNMSPSTASRNLTRISGYFPTPIFKFEGGSWRATDYFKLIRPNLIEMIKNAQTLMAQSFDAKTSERTYVISCMMTEVEHVVGGILPKLMERSPRSRLDLSKHENELAAVVNGLADFAIVTAVGLPADVHVMRLYPVTRVILVRRNHPLTFERRQLTKKILIPYDRVSILTGRSASWTSPEQNIFPYERYMEHTRYSTSRFHTAWEAMSKTDLICVCGWRAAEIAMRSHDLVALPLPIDAEEDELWNVLIWSDVRHKDPAIIWMRSLFSEWAQEEAARIAELEEKGKGPPTYKKRRSSAGV</sequence>
<evidence type="ECO:0000256" key="3">
    <source>
        <dbReference type="ARBA" id="ARBA00023125"/>
    </source>
</evidence>
<keyword evidence="2" id="KW-0805">Transcription regulation</keyword>
<dbReference type="InterPro" id="IPR005119">
    <property type="entry name" value="LysR_subst-bd"/>
</dbReference>
<dbReference type="OrthoDB" id="8557381at2"/>
<keyword evidence="3" id="KW-0238">DNA-binding</keyword>
<evidence type="ECO:0000259" key="6">
    <source>
        <dbReference type="Pfam" id="PF03466"/>
    </source>
</evidence>